<dbReference type="CDD" id="cd03230">
    <property type="entry name" value="ABC_DR_subfamily_A"/>
    <property type="match status" value="1"/>
</dbReference>
<evidence type="ECO:0000256" key="3">
    <source>
        <dbReference type="ARBA" id="ARBA00022741"/>
    </source>
</evidence>
<dbReference type="RefSeq" id="WP_232571603.1">
    <property type="nucleotide sequence ID" value="NZ_CP089466.1"/>
</dbReference>
<dbReference type="SUPFAM" id="SSF52540">
    <property type="entry name" value="P-loop containing nucleoside triphosphate hydrolases"/>
    <property type="match status" value="1"/>
</dbReference>
<dbReference type="SMART" id="SM00382">
    <property type="entry name" value="AAA"/>
    <property type="match status" value="1"/>
</dbReference>
<dbReference type="Pfam" id="PF00005">
    <property type="entry name" value="ABC_tran"/>
    <property type="match status" value="1"/>
</dbReference>
<evidence type="ECO:0000256" key="4">
    <source>
        <dbReference type="ARBA" id="ARBA00022840"/>
    </source>
</evidence>
<proteinExistence type="inferred from homology"/>
<dbReference type="GeneID" id="69116810"/>
<evidence type="ECO:0000313" key="6">
    <source>
        <dbReference type="EMBL" id="MFC3477265.1"/>
    </source>
</evidence>
<name>A0ABD5ND84_9EURY</name>
<dbReference type="EMBL" id="JBHRWN010000002">
    <property type="protein sequence ID" value="MFC3477265.1"/>
    <property type="molecule type" value="Genomic_DNA"/>
</dbReference>
<keyword evidence="2" id="KW-0813">Transport</keyword>
<dbReference type="InterPro" id="IPR003593">
    <property type="entry name" value="AAA+_ATPase"/>
</dbReference>
<protein>
    <submittedName>
        <fullName evidence="6">ABC transporter ATP-binding protein</fullName>
    </submittedName>
</protein>
<evidence type="ECO:0000256" key="2">
    <source>
        <dbReference type="ARBA" id="ARBA00022448"/>
    </source>
</evidence>
<feature type="domain" description="ABC transporter" evidence="5">
    <location>
        <begin position="4"/>
        <end position="228"/>
    </location>
</feature>
<keyword evidence="3" id="KW-0547">Nucleotide-binding</keyword>
<evidence type="ECO:0000259" key="5">
    <source>
        <dbReference type="PROSITE" id="PS50893"/>
    </source>
</evidence>
<dbReference type="AlphaFoldDB" id="A0ABD5ND84"/>
<sequence>MAAIEIESLTKQYGDVTAVDDLSFSVEDGEVFGFLGPNGAGKTTAIRTLLGMQAPTDGSVAVLGRDTTVEDERLDALADTGFLPSNPRFDEQATGREVLDLHESLKGGSRREELLELFEPPLDRKIRAYSTGNVQKLGIVQAFMHDPDVAVMDEPTSGLDPLLQERFNEFLRGERDRGVTVLFSSHVLSEVRRICDRVAVIREGKLVAVEDVETLLDRSGKVVRVRANGDLPDDAFDVPGVADVTRRNGDGTTHVSFTYTGDVDALVDELDRHSLVELDVEEAPLEDVFLQFYGGEASA</sequence>
<evidence type="ECO:0000256" key="1">
    <source>
        <dbReference type="ARBA" id="ARBA00005417"/>
    </source>
</evidence>
<keyword evidence="4 6" id="KW-0067">ATP-binding</keyword>
<dbReference type="InterPro" id="IPR027417">
    <property type="entry name" value="P-loop_NTPase"/>
</dbReference>
<reference evidence="6 7" key="1">
    <citation type="journal article" date="2019" name="Int. J. Syst. Evol. Microbiol.">
        <title>The Global Catalogue of Microorganisms (GCM) 10K type strain sequencing project: providing services to taxonomists for standard genome sequencing and annotation.</title>
        <authorList>
            <consortium name="The Broad Institute Genomics Platform"/>
            <consortium name="The Broad Institute Genome Sequencing Center for Infectious Disease"/>
            <person name="Wu L."/>
            <person name="Ma J."/>
        </authorList>
    </citation>
    <scope>NUCLEOTIDE SEQUENCE [LARGE SCALE GENOMIC DNA]</scope>
    <source>
        <strain evidence="6 7">CGMCC 1.12562</strain>
    </source>
</reference>
<dbReference type="InterPro" id="IPR003439">
    <property type="entry name" value="ABC_transporter-like_ATP-bd"/>
</dbReference>
<gene>
    <name evidence="6" type="ORF">ACFOKC_05955</name>
</gene>
<accession>A0ABD5ND84</accession>
<dbReference type="PANTHER" id="PTHR43335">
    <property type="entry name" value="ABC TRANSPORTER, ATP-BINDING PROTEIN"/>
    <property type="match status" value="1"/>
</dbReference>
<dbReference type="Gene3D" id="3.40.50.300">
    <property type="entry name" value="P-loop containing nucleotide triphosphate hydrolases"/>
    <property type="match status" value="1"/>
</dbReference>
<keyword evidence="7" id="KW-1185">Reference proteome</keyword>
<comment type="similarity">
    <text evidence="1">Belongs to the ABC transporter superfamily.</text>
</comment>
<comment type="caution">
    <text evidence="6">The sequence shown here is derived from an EMBL/GenBank/DDBJ whole genome shotgun (WGS) entry which is preliminary data.</text>
</comment>
<dbReference type="PANTHER" id="PTHR43335:SF4">
    <property type="entry name" value="ABC TRANSPORTER, ATP-BINDING PROTEIN"/>
    <property type="match status" value="1"/>
</dbReference>
<dbReference type="GO" id="GO:0005524">
    <property type="term" value="F:ATP binding"/>
    <property type="evidence" value="ECO:0007669"/>
    <property type="project" value="UniProtKB-KW"/>
</dbReference>
<evidence type="ECO:0000313" key="7">
    <source>
        <dbReference type="Proteomes" id="UP001595660"/>
    </source>
</evidence>
<dbReference type="PROSITE" id="PS50893">
    <property type="entry name" value="ABC_TRANSPORTER_2"/>
    <property type="match status" value="1"/>
</dbReference>
<dbReference type="Proteomes" id="UP001595660">
    <property type="component" value="Unassembled WGS sequence"/>
</dbReference>
<organism evidence="6 7">
    <name type="scientific">Halobacterium litoreum</name>
    <dbReference type="NCBI Taxonomy" id="2039234"/>
    <lineage>
        <taxon>Archaea</taxon>
        <taxon>Methanobacteriati</taxon>
        <taxon>Methanobacteriota</taxon>
        <taxon>Stenosarchaea group</taxon>
        <taxon>Halobacteria</taxon>
        <taxon>Halobacteriales</taxon>
        <taxon>Halobacteriaceae</taxon>
        <taxon>Halobacterium</taxon>
    </lineage>
</organism>